<sequence length="74" mass="8528">MHSLNDTTNHFLQADNFGYYQRFIHYLNERKALIIQIGQVDKTNDSQNITKNGTLQILYVNNLSLGTQLESLKA</sequence>
<reference evidence="2 3" key="1">
    <citation type="submission" date="2019-05" db="EMBL/GenBank/DDBJ databases">
        <authorList>
            <consortium name="Pathogen Informatics"/>
        </authorList>
    </citation>
    <scope>NUCLEOTIDE SEQUENCE [LARGE SCALE GENOMIC DNA]</scope>
    <source>
        <strain evidence="2 3">NCTC5385</strain>
    </source>
</reference>
<evidence type="ECO:0000313" key="3">
    <source>
        <dbReference type="Proteomes" id="UP000304914"/>
    </source>
</evidence>
<dbReference type="InterPro" id="IPR058794">
    <property type="entry name" value="HB_LcnD"/>
</dbReference>
<protein>
    <submittedName>
        <fullName evidence="2">Bacteriocin secretion accessory protein</fullName>
    </submittedName>
</protein>
<organism evidence="2 3">
    <name type="scientific">Streptococcus pseudoporcinus</name>
    <dbReference type="NCBI Taxonomy" id="361101"/>
    <lineage>
        <taxon>Bacteria</taxon>
        <taxon>Bacillati</taxon>
        <taxon>Bacillota</taxon>
        <taxon>Bacilli</taxon>
        <taxon>Lactobacillales</taxon>
        <taxon>Streptococcaceae</taxon>
        <taxon>Streptococcus</taxon>
    </lineage>
</organism>
<evidence type="ECO:0000259" key="1">
    <source>
        <dbReference type="Pfam" id="PF25887"/>
    </source>
</evidence>
<dbReference type="AlphaFoldDB" id="A0A4U9Z8N2"/>
<evidence type="ECO:0000313" key="2">
    <source>
        <dbReference type="EMBL" id="VTS35251.1"/>
    </source>
</evidence>
<name>A0A4U9Z8N2_9STRE</name>
<gene>
    <name evidence="2" type="ORF">NCTC5385_01777</name>
</gene>
<dbReference type="Proteomes" id="UP000304914">
    <property type="component" value="Chromosome"/>
</dbReference>
<accession>A0A4U9Z8N2</accession>
<dbReference type="Pfam" id="PF25887">
    <property type="entry name" value="HB_LcnD"/>
    <property type="match status" value="1"/>
</dbReference>
<dbReference type="EMBL" id="LR594035">
    <property type="protein sequence ID" value="VTS35251.1"/>
    <property type="molecule type" value="Genomic_DNA"/>
</dbReference>
<proteinExistence type="predicted"/>
<feature type="domain" description="LcnD-like long helical bundle" evidence="1">
    <location>
        <begin position="2"/>
        <end position="54"/>
    </location>
</feature>